<evidence type="ECO:0000313" key="2">
    <source>
        <dbReference type="Proteomes" id="UP000265300"/>
    </source>
</evidence>
<feature type="compositionally biased region" description="Pro residues" evidence="1">
    <location>
        <begin position="85"/>
        <end position="99"/>
    </location>
</feature>
<dbReference type="AlphaFoldDB" id="A0A340Y124"/>
<feature type="compositionally biased region" description="Pro residues" evidence="1">
    <location>
        <begin position="37"/>
        <end position="52"/>
    </location>
</feature>
<accession>A0A340Y124</accession>
<sequence length="166" mass="17505">MSDLATQRAEEDILELRWVEMAEELWALKMQGAEPSARPPPPPPPLPPPTPTSAPFGVMVSCSTSSLAAAPDGRAGRGCSGSLGPSPPPTARTLPPPPNFRKFGLGFPTSEQARAQRRLPAPLPPHPRLTFTAPRGADHPTTTSSSRPGPLPARGPVLRVAHSPRT</sequence>
<organism evidence="2 3">
    <name type="scientific">Lipotes vexillifer</name>
    <name type="common">Yangtze river dolphin</name>
    <dbReference type="NCBI Taxonomy" id="118797"/>
    <lineage>
        <taxon>Eukaryota</taxon>
        <taxon>Metazoa</taxon>
        <taxon>Chordata</taxon>
        <taxon>Craniata</taxon>
        <taxon>Vertebrata</taxon>
        <taxon>Euteleostomi</taxon>
        <taxon>Mammalia</taxon>
        <taxon>Eutheria</taxon>
        <taxon>Laurasiatheria</taxon>
        <taxon>Artiodactyla</taxon>
        <taxon>Whippomorpha</taxon>
        <taxon>Cetacea</taxon>
        <taxon>Odontoceti</taxon>
        <taxon>Lipotidae</taxon>
        <taxon>Lipotes</taxon>
    </lineage>
</organism>
<dbReference type="Proteomes" id="UP000265300">
    <property type="component" value="Unplaced"/>
</dbReference>
<dbReference type="KEGG" id="lve:103089292"/>
<protein>
    <submittedName>
        <fullName evidence="3">Formin-like protein 5-like</fullName>
    </submittedName>
</protein>
<proteinExistence type="predicted"/>
<reference evidence="3" key="1">
    <citation type="submission" date="2025-08" db="UniProtKB">
        <authorList>
            <consortium name="RefSeq"/>
        </authorList>
    </citation>
    <scope>IDENTIFICATION</scope>
</reference>
<keyword evidence="2" id="KW-1185">Reference proteome</keyword>
<evidence type="ECO:0000313" key="3">
    <source>
        <dbReference type="RefSeq" id="XP_007465284.1"/>
    </source>
</evidence>
<dbReference type="InParanoid" id="A0A340Y124"/>
<dbReference type="RefSeq" id="XP_007465284.1">
    <property type="nucleotide sequence ID" value="XM_007465222.1"/>
</dbReference>
<feature type="region of interest" description="Disordered" evidence="1">
    <location>
        <begin position="30"/>
        <end position="166"/>
    </location>
</feature>
<evidence type="ECO:0000256" key="1">
    <source>
        <dbReference type="SAM" id="MobiDB-lite"/>
    </source>
</evidence>
<dbReference type="GeneID" id="103089292"/>
<name>A0A340Y124_LIPVE</name>
<gene>
    <name evidence="3" type="primary">LOC103089292</name>
</gene>